<keyword evidence="3" id="KW-1185">Reference proteome</keyword>
<organism evidence="2 3">
    <name type="scientific">Lentzea xinjiangensis</name>
    <dbReference type="NCBI Taxonomy" id="402600"/>
    <lineage>
        <taxon>Bacteria</taxon>
        <taxon>Bacillati</taxon>
        <taxon>Actinomycetota</taxon>
        <taxon>Actinomycetes</taxon>
        <taxon>Pseudonocardiales</taxon>
        <taxon>Pseudonocardiaceae</taxon>
        <taxon>Lentzea</taxon>
    </lineage>
</organism>
<dbReference type="InterPro" id="IPR010310">
    <property type="entry name" value="T7SS_ESAT-6-like"/>
</dbReference>
<dbReference type="Gene3D" id="1.10.287.1060">
    <property type="entry name" value="ESAT-6-like"/>
    <property type="match status" value="1"/>
</dbReference>
<feature type="compositionally biased region" description="Low complexity" evidence="1">
    <location>
        <begin position="288"/>
        <end position="302"/>
    </location>
</feature>
<accession>A0A1H9BJA4</accession>
<feature type="compositionally biased region" description="Gly residues" evidence="1">
    <location>
        <begin position="303"/>
        <end position="314"/>
    </location>
</feature>
<name>A0A1H9BJA4_9PSEU</name>
<dbReference type="AlphaFoldDB" id="A0A1H9BJA4"/>
<dbReference type="SUPFAM" id="SSF140453">
    <property type="entry name" value="EsxAB dimer-like"/>
    <property type="match status" value="1"/>
</dbReference>
<dbReference type="Pfam" id="PF06013">
    <property type="entry name" value="WXG100"/>
    <property type="match status" value="1"/>
</dbReference>
<dbReference type="EMBL" id="FOFR01000001">
    <property type="protein sequence ID" value="SEP88703.1"/>
    <property type="molecule type" value="Genomic_DNA"/>
</dbReference>
<dbReference type="RefSeq" id="WP_177220932.1">
    <property type="nucleotide sequence ID" value="NZ_FOFR01000001.1"/>
</dbReference>
<feature type="compositionally biased region" description="Low complexity" evidence="1">
    <location>
        <begin position="222"/>
        <end position="231"/>
    </location>
</feature>
<reference evidence="3" key="1">
    <citation type="submission" date="2016-10" db="EMBL/GenBank/DDBJ databases">
        <authorList>
            <person name="Varghese N."/>
            <person name="Submissions S."/>
        </authorList>
    </citation>
    <scope>NUCLEOTIDE SEQUENCE [LARGE SCALE GENOMIC DNA]</scope>
    <source>
        <strain evidence="3">CGMCC 4.3525</strain>
    </source>
</reference>
<sequence>MTRNGADGRQIAAEVAPELGYLSRVSRELGVVDLVHDFFDPLVGDWNDLREEAERWRKAAKVTEAVTEHVAAPLGGVDARWEGKDADAFLDHMRKVGLAGGDMSDAMNAMADALDETADSVRDIVRDMAHVLADAADAVSGAAALPVDGDQRAVKHIEELKDPVRVLHESARQVLEAFLRLCDGVSGEAEGFGAVRMEHRYPERDWTYSAPAKPGAKEPEPAKASATAAAATGGGAGGGGAGGGAAGGGAAGTGGGGGVGSVGAPAAAAPSPMQFGGATGVAEQLPAADRGAGAAGPAAAAGGRPGGVPGGVVGGMAPMMGGMMGGQQGGDKEHKPRQRLTGSIDDLLGKPKKAAPKTIGDDD</sequence>
<evidence type="ECO:0000313" key="3">
    <source>
        <dbReference type="Proteomes" id="UP000199352"/>
    </source>
</evidence>
<dbReference type="InterPro" id="IPR036689">
    <property type="entry name" value="ESAT-6-like_sf"/>
</dbReference>
<feature type="compositionally biased region" description="Gly residues" evidence="1">
    <location>
        <begin position="232"/>
        <end position="249"/>
    </location>
</feature>
<gene>
    <name evidence="2" type="ORF">SAMN05216188_101807</name>
</gene>
<feature type="region of interest" description="Disordered" evidence="1">
    <location>
        <begin position="208"/>
        <end position="249"/>
    </location>
</feature>
<dbReference type="Proteomes" id="UP000199352">
    <property type="component" value="Unassembled WGS sequence"/>
</dbReference>
<protein>
    <submittedName>
        <fullName evidence="2">Proteins of 100 residues with WXG</fullName>
    </submittedName>
</protein>
<evidence type="ECO:0000256" key="1">
    <source>
        <dbReference type="SAM" id="MobiDB-lite"/>
    </source>
</evidence>
<dbReference type="STRING" id="402600.SAMN05216188_101807"/>
<feature type="region of interest" description="Disordered" evidence="1">
    <location>
        <begin position="288"/>
        <end position="363"/>
    </location>
</feature>
<proteinExistence type="predicted"/>
<evidence type="ECO:0000313" key="2">
    <source>
        <dbReference type="EMBL" id="SEP88703.1"/>
    </source>
</evidence>